<dbReference type="SUPFAM" id="SSF82171">
    <property type="entry name" value="DPP6 N-terminal domain-like"/>
    <property type="match status" value="1"/>
</dbReference>
<organism evidence="2 3">
    <name type="scientific">Larkinella humicola</name>
    <dbReference type="NCBI Taxonomy" id="2607654"/>
    <lineage>
        <taxon>Bacteria</taxon>
        <taxon>Pseudomonadati</taxon>
        <taxon>Bacteroidota</taxon>
        <taxon>Cytophagia</taxon>
        <taxon>Cytophagales</taxon>
        <taxon>Spirosomataceae</taxon>
        <taxon>Larkinella</taxon>
    </lineage>
</organism>
<accession>A0A5N1JIH1</accession>
<comment type="caution">
    <text evidence="2">The sequence shown here is derived from an EMBL/GenBank/DDBJ whole genome shotgun (WGS) entry which is preliminary data.</text>
</comment>
<dbReference type="PANTHER" id="PTHR36842">
    <property type="entry name" value="PROTEIN TOLB HOMOLOG"/>
    <property type="match status" value="1"/>
</dbReference>
<proteinExistence type="inferred from homology"/>
<dbReference type="InterPro" id="IPR011042">
    <property type="entry name" value="6-blade_b-propeller_TolB-like"/>
</dbReference>
<dbReference type="EMBL" id="VTWS01000004">
    <property type="protein sequence ID" value="KAA9353121.1"/>
    <property type="molecule type" value="Genomic_DNA"/>
</dbReference>
<dbReference type="PANTHER" id="PTHR36842:SF1">
    <property type="entry name" value="PROTEIN TOLB"/>
    <property type="match status" value="1"/>
</dbReference>
<evidence type="ECO:0000313" key="3">
    <source>
        <dbReference type="Proteomes" id="UP000326344"/>
    </source>
</evidence>
<evidence type="ECO:0008006" key="4">
    <source>
        <dbReference type="Google" id="ProtNLM"/>
    </source>
</evidence>
<evidence type="ECO:0000256" key="1">
    <source>
        <dbReference type="ARBA" id="ARBA00009820"/>
    </source>
</evidence>
<protein>
    <recommendedName>
        <fullName evidence="4">WD40 repeat protein</fullName>
    </recommendedName>
</protein>
<dbReference type="Proteomes" id="UP000326344">
    <property type="component" value="Unassembled WGS sequence"/>
</dbReference>
<comment type="similarity">
    <text evidence="1">Belongs to the TolB family.</text>
</comment>
<evidence type="ECO:0000313" key="2">
    <source>
        <dbReference type="EMBL" id="KAA9353121.1"/>
    </source>
</evidence>
<name>A0A5N1JIH1_9BACT</name>
<keyword evidence="3" id="KW-1185">Reference proteome</keyword>
<dbReference type="AlphaFoldDB" id="A0A5N1JIH1"/>
<dbReference type="InterPro" id="IPR011659">
    <property type="entry name" value="WD40"/>
</dbReference>
<dbReference type="Pfam" id="PF07676">
    <property type="entry name" value="PD40"/>
    <property type="match status" value="3"/>
</dbReference>
<reference evidence="2 3" key="1">
    <citation type="submission" date="2019-09" db="EMBL/GenBank/DDBJ databases">
        <title>Genome Sequence of Larkinella sp MA1.</title>
        <authorList>
            <person name="Srinivasan S."/>
        </authorList>
    </citation>
    <scope>NUCLEOTIDE SEQUENCE [LARGE SCALE GENOMIC DNA]</scope>
    <source>
        <strain evidence="2 3">MA1</strain>
    </source>
</reference>
<sequence length="446" mass="48842">MAFYNLCDAIRVSTRTNPAYGFTMKRFLSQPLLMLLTIFLSCKEKAVDPTKRVRPVTLQIGVSGAFYDLSWEPNRVVCVTAPCPDLADVEAQEYAVQIAKSELGTFQTYRILDADEKSIRIPASEMGEQIVARIVSKNKGTPSVNSNLVMASTAFLSQSAYYPGFGFLEDVSGGDVTPDGAKATYTGLVQETPGTYVTPLYVATLQNEQPIAKKLVNRQGAGASFSPDGKQLAYPSRTENGIIVYDLAAETSRTLPVADASRIGSVAWSPDGQWLAYTTVSSEESRLWKIATSGGSATPLTPVLPVRESNYIRQSFLDWSPDGKSIAVSRARTDNSNDNWRTTVSLYSPDGRGELSHFETQPGWIDTHPSFSPNGKMLAFLSSRTDGLTKSYSLWVRDLTTGQVRQIKLLPGLNPSGEFAPRWVGNERLIFSAVVQGKKGYYSVFL</sequence>
<gene>
    <name evidence="2" type="ORF">F0P93_18300</name>
</gene>
<dbReference type="Gene3D" id="2.120.10.30">
    <property type="entry name" value="TolB, C-terminal domain"/>
    <property type="match status" value="2"/>
</dbReference>